<evidence type="ECO:0000313" key="2">
    <source>
        <dbReference type="EMBL" id="PKY47314.1"/>
    </source>
</evidence>
<evidence type="ECO:0000313" key="3">
    <source>
        <dbReference type="Proteomes" id="UP000234323"/>
    </source>
</evidence>
<sequence>METEINLLRQENVRLMVKITGLEVENANVKAKYGVATGEIVNLVRAEIKSRIEELEKGRTNTVAENVRRDDAISELKAEVVKLRDDNEENKQQTFFQSEMLPEKVGVSDHNKSLEEKETDAFLNEHKKWLVTRSEKKEEKTTT</sequence>
<reference evidence="2 3" key="1">
    <citation type="submission" date="2015-10" db="EMBL/GenBank/DDBJ databases">
        <title>Genome analyses suggest a sexual origin of heterokaryosis in a supposedly ancient asexual fungus.</title>
        <authorList>
            <person name="Ropars J."/>
            <person name="Sedzielewska K."/>
            <person name="Noel J."/>
            <person name="Charron P."/>
            <person name="Farinelli L."/>
            <person name="Marton T."/>
            <person name="Kruger M."/>
            <person name="Pelin A."/>
            <person name="Brachmann A."/>
            <person name="Corradi N."/>
        </authorList>
    </citation>
    <scope>NUCLEOTIDE SEQUENCE [LARGE SCALE GENOMIC DNA]</scope>
    <source>
        <strain evidence="2 3">A4</strain>
    </source>
</reference>
<evidence type="ECO:0000256" key="1">
    <source>
        <dbReference type="SAM" id="MobiDB-lite"/>
    </source>
</evidence>
<comment type="caution">
    <text evidence="2">The sequence shown here is derived from an EMBL/GenBank/DDBJ whole genome shotgun (WGS) entry which is preliminary data.</text>
</comment>
<dbReference type="EMBL" id="LLXI01000533">
    <property type="protein sequence ID" value="PKY47314.1"/>
    <property type="molecule type" value="Genomic_DNA"/>
</dbReference>
<feature type="region of interest" description="Disordered" evidence="1">
    <location>
        <begin position="97"/>
        <end position="119"/>
    </location>
</feature>
<dbReference type="Proteomes" id="UP000234323">
    <property type="component" value="Unassembled WGS sequence"/>
</dbReference>
<gene>
    <name evidence="2" type="ORF">RhiirA4_462456</name>
</gene>
<dbReference type="VEuPathDB" id="FungiDB:RhiirFUN_003299"/>
<dbReference type="VEuPathDB" id="FungiDB:RhiirA1_472494"/>
<dbReference type="AlphaFoldDB" id="A0A2I1GL75"/>
<accession>A0A2I1GL75</accession>
<feature type="compositionally biased region" description="Basic and acidic residues" evidence="1">
    <location>
        <begin position="106"/>
        <end position="119"/>
    </location>
</feature>
<name>A0A2I1GL75_9GLOM</name>
<keyword evidence="3" id="KW-1185">Reference proteome</keyword>
<proteinExistence type="predicted"/>
<dbReference type="VEuPathDB" id="FungiDB:FUN_021473"/>
<organism evidence="2 3">
    <name type="scientific">Rhizophagus irregularis</name>
    <dbReference type="NCBI Taxonomy" id="588596"/>
    <lineage>
        <taxon>Eukaryota</taxon>
        <taxon>Fungi</taxon>
        <taxon>Fungi incertae sedis</taxon>
        <taxon>Mucoromycota</taxon>
        <taxon>Glomeromycotina</taxon>
        <taxon>Glomeromycetes</taxon>
        <taxon>Glomerales</taxon>
        <taxon>Glomeraceae</taxon>
        <taxon>Rhizophagus</taxon>
    </lineage>
</organism>
<protein>
    <submittedName>
        <fullName evidence="2">Uncharacterized protein</fullName>
    </submittedName>
</protein>